<gene>
    <name evidence="3" type="ORF">KFL_002750100</name>
</gene>
<dbReference type="EMBL" id="DF237224">
    <property type="protein sequence ID" value="GAQ86193.1"/>
    <property type="molecule type" value="Genomic_DNA"/>
</dbReference>
<evidence type="ECO:0000259" key="2">
    <source>
        <dbReference type="Pfam" id="PF05057"/>
    </source>
</evidence>
<proteinExistence type="predicted"/>
<dbReference type="Pfam" id="PF05057">
    <property type="entry name" value="DUF676"/>
    <property type="match status" value="2"/>
</dbReference>
<dbReference type="OMA" id="VDVEYYP"/>
<dbReference type="InterPro" id="IPR007751">
    <property type="entry name" value="DUF676_lipase-like"/>
</dbReference>
<feature type="domain" description="DUF676" evidence="2">
    <location>
        <begin position="195"/>
        <end position="301"/>
    </location>
</feature>
<dbReference type="SUPFAM" id="SSF53474">
    <property type="entry name" value="alpha/beta-Hydrolases"/>
    <property type="match status" value="1"/>
</dbReference>
<feature type="compositionally biased region" description="Polar residues" evidence="1">
    <location>
        <begin position="10"/>
        <end position="22"/>
    </location>
</feature>
<dbReference type="PANTHER" id="PTHR12482:SF11">
    <property type="entry name" value="LIPASE YOR059C ISOFORM X1"/>
    <property type="match status" value="1"/>
</dbReference>
<dbReference type="Gene3D" id="3.40.50.1820">
    <property type="entry name" value="alpha/beta hydrolase"/>
    <property type="match status" value="1"/>
</dbReference>
<feature type="region of interest" description="Disordered" evidence="1">
    <location>
        <begin position="135"/>
        <end position="188"/>
    </location>
</feature>
<keyword evidence="4" id="KW-1185">Reference proteome</keyword>
<protein>
    <recommendedName>
        <fullName evidence="2">DUF676 domain-containing protein</fullName>
    </recommendedName>
</protein>
<dbReference type="Proteomes" id="UP000054558">
    <property type="component" value="Unassembled WGS sequence"/>
</dbReference>
<dbReference type="InterPro" id="IPR044294">
    <property type="entry name" value="Lipase-like"/>
</dbReference>
<accession>A0A1Y1I6P8</accession>
<reference evidence="3 4" key="1">
    <citation type="journal article" date="2014" name="Nat. Commun.">
        <title>Klebsormidium flaccidum genome reveals primary factors for plant terrestrial adaptation.</title>
        <authorList>
            <person name="Hori K."/>
            <person name="Maruyama F."/>
            <person name="Fujisawa T."/>
            <person name="Togashi T."/>
            <person name="Yamamoto N."/>
            <person name="Seo M."/>
            <person name="Sato S."/>
            <person name="Yamada T."/>
            <person name="Mori H."/>
            <person name="Tajima N."/>
            <person name="Moriyama T."/>
            <person name="Ikeuchi M."/>
            <person name="Watanabe M."/>
            <person name="Wada H."/>
            <person name="Kobayashi K."/>
            <person name="Saito M."/>
            <person name="Masuda T."/>
            <person name="Sasaki-Sekimoto Y."/>
            <person name="Mashiguchi K."/>
            <person name="Awai K."/>
            <person name="Shimojima M."/>
            <person name="Masuda S."/>
            <person name="Iwai M."/>
            <person name="Nobusawa T."/>
            <person name="Narise T."/>
            <person name="Kondo S."/>
            <person name="Saito H."/>
            <person name="Sato R."/>
            <person name="Murakawa M."/>
            <person name="Ihara Y."/>
            <person name="Oshima-Yamada Y."/>
            <person name="Ohtaka K."/>
            <person name="Satoh M."/>
            <person name="Sonobe K."/>
            <person name="Ishii M."/>
            <person name="Ohtani R."/>
            <person name="Kanamori-Sato M."/>
            <person name="Honoki R."/>
            <person name="Miyazaki D."/>
            <person name="Mochizuki H."/>
            <person name="Umetsu J."/>
            <person name="Higashi K."/>
            <person name="Shibata D."/>
            <person name="Kamiya Y."/>
            <person name="Sato N."/>
            <person name="Nakamura Y."/>
            <person name="Tabata S."/>
            <person name="Ida S."/>
            <person name="Kurokawa K."/>
            <person name="Ohta H."/>
        </authorList>
    </citation>
    <scope>NUCLEOTIDE SEQUENCE [LARGE SCALE GENOMIC DNA]</scope>
    <source>
        <strain evidence="3 4">NIES-2285</strain>
    </source>
</reference>
<evidence type="ECO:0000313" key="4">
    <source>
        <dbReference type="Proteomes" id="UP000054558"/>
    </source>
</evidence>
<evidence type="ECO:0000256" key="1">
    <source>
        <dbReference type="SAM" id="MobiDB-lite"/>
    </source>
</evidence>
<feature type="domain" description="DUF676" evidence="2">
    <location>
        <begin position="28"/>
        <end position="123"/>
    </location>
</feature>
<dbReference type="AlphaFoldDB" id="A0A1Y1I6P8"/>
<dbReference type="InterPro" id="IPR029058">
    <property type="entry name" value="AB_hydrolase_fold"/>
</dbReference>
<feature type="region of interest" description="Disordered" evidence="1">
    <location>
        <begin position="1"/>
        <end position="23"/>
    </location>
</feature>
<sequence>MAAVIAPEVGSQQGPSRPSKSSEVPLLPTHLVVLINGILSSAQDWKYAKEELSKRLGKNVYVYASMSNSWFNTLHGIDVAGRRLAEEIRGVVRSHPSLVRISFVAHSLGGLIARYAVSVLYTSLPPHHPVLIASKAAQSNGSPPKTAQTNGSSREIAQTNGSQPEVQFSSGSPPEIAESNGSLPNREKLSRPVELPTIAGLEPVAFVTLASPHLGVRGNKQLPFLLGLKPLETLAAPIAPLVVGRTGRQLFLTDGNSRRPPLLLKMSRDCREGPFVSSLRCFQLRVLYANAGYDHMVGWRTSCIRRERELPKLPSRPVDKRYRHVVSIENCPEVPLASASVLDAPSSAGPMGAGEINFRQWRGIGDTHDLLEEEMVAGLQQVAWRRVDVSFTGALFPFMAHHSIQVKHKVLHWEGAGVIAHLADTLRSLEEGHAAVFLEAKL</sequence>
<name>A0A1Y1I6P8_KLENI</name>
<dbReference type="OrthoDB" id="273452at2759"/>
<evidence type="ECO:0000313" key="3">
    <source>
        <dbReference type="EMBL" id="GAQ86193.1"/>
    </source>
</evidence>
<dbReference type="GO" id="GO:0006629">
    <property type="term" value="P:lipid metabolic process"/>
    <property type="evidence" value="ECO:0000318"/>
    <property type="project" value="GO_Central"/>
</dbReference>
<organism evidence="3 4">
    <name type="scientific">Klebsormidium nitens</name>
    <name type="common">Green alga</name>
    <name type="synonym">Ulothrix nitens</name>
    <dbReference type="NCBI Taxonomy" id="105231"/>
    <lineage>
        <taxon>Eukaryota</taxon>
        <taxon>Viridiplantae</taxon>
        <taxon>Streptophyta</taxon>
        <taxon>Klebsormidiophyceae</taxon>
        <taxon>Klebsormidiales</taxon>
        <taxon>Klebsormidiaceae</taxon>
        <taxon>Klebsormidium</taxon>
    </lineage>
</organism>
<dbReference type="PANTHER" id="PTHR12482">
    <property type="entry name" value="LIPASE ROG1-RELATED-RELATED"/>
    <property type="match status" value="1"/>
</dbReference>
<feature type="compositionally biased region" description="Polar residues" evidence="1">
    <location>
        <begin position="136"/>
        <end position="172"/>
    </location>
</feature>